<evidence type="ECO:0000256" key="1">
    <source>
        <dbReference type="SAM" id="MobiDB-lite"/>
    </source>
</evidence>
<sequence>MGLTLFHNLGEVAQDWIQSANYAYKSKNGDSLLNHRDTLKEKFLARLESLTPQRALSKLDNPLREQLHTRGASTFDDAVDIAEELDRGLWAMEKAPTAKPTAPLRVTARATNQVRLTEADRYSEADSERPPDEDFDTARLTQ</sequence>
<reference evidence="2 3" key="1">
    <citation type="journal article" date="2014" name="Nat. Commun.">
        <title>Klebsormidium flaccidum genome reveals primary factors for plant terrestrial adaptation.</title>
        <authorList>
            <person name="Hori K."/>
            <person name="Maruyama F."/>
            <person name="Fujisawa T."/>
            <person name="Togashi T."/>
            <person name="Yamamoto N."/>
            <person name="Seo M."/>
            <person name="Sato S."/>
            <person name="Yamada T."/>
            <person name="Mori H."/>
            <person name="Tajima N."/>
            <person name="Moriyama T."/>
            <person name="Ikeuchi M."/>
            <person name="Watanabe M."/>
            <person name="Wada H."/>
            <person name="Kobayashi K."/>
            <person name="Saito M."/>
            <person name="Masuda T."/>
            <person name="Sasaki-Sekimoto Y."/>
            <person name="Mashiguchi K."/>
            <person name="Awai K."/>
            <person name="Shimojima M."/>
            <person name="Masuda S."/>
            <person name="Iwai M."/>
            <person name="Nobusawa T."/>
            <person name="Narise T."/>
            <person name="Kondo S."/>
            <person name="Saito H."/>
            <person name="Sato R."/>
            <person name="Murakawa M."/>
            <person name="Ihara Y."/>
            <person name="Oshima-Yamada Y."/>
            <person name="Ohtaka K."/>
            <person name="Satoh M."/>
            <person name="Sonobe K."/>
            <person name="Ishii M."/>
            <person name="Ohtani R."/>
            <person name="Kanamori-Sato M."/>
            <person name="Honoki R."/>
            <person name="Miyazaki D."/>
            <person name="Mochizuki H."/>
            <person name="Umetsu J."/>
            <person name="Higashi K."/>
            <person name="Shibata D."/>
            <person name="Kamiya Y."/>
            <person name="Sato N."/>
            <person name="Nakamura Y."/>
            <person name="Tabata S."/>
            <person name="Ida S."/>
            <person name="Kurokawa K."/>
            <person name="Ohta H."/>
        </authorList>
    </citation>
    <scope>NUCLEOTIDE SEQUENCE [LARGE SCALE GENOMIC DNA]</scope>
    <source>
        <strain evidence="2 3">NIES-2285</strain>
    </source>
</reference>
<dbReference type="AlphaFoldDB" id="A0A1Y1HIJ1"/>
<keyword evidence="3" id="KW-1185">Reference proteome</keyword>
<proteinExistence type="predicted"/>
<name>A0A1Y1HIJ1_KLENI</name>
<dbReference type="EMBL" id="DF236960">
    <property type="protein sequence ID" value="GAQ78304.1"/>
    <property type="molecule type" value="Genomic_DNA"/>
</dbReference>
<accession>A0A1Y1HIJ1</accession>
<organism evidence="2 3">
    <name type="scientific">Klebsormidium nitens</name>
    <name type="common">Green alga</name>
    <name type="synonym">Ulothrix nitens</name>
    <dbReference type="NCBI Taxonomy" id="105231"/>
    <lineage>
        <taxon>Eukaryota</taxon>
        <taxon>Viridiplantae</taxon>
        <taxon>Streptophyta</taxon>
        <taxon>Klebsormidiophyceae</taxon>
        <taxon>Klebsormidiales</taxon>
        <taxon>Klebsormidiaceae</taxon>
        <taxon>Klebsormidium</taxon>
    </lineage>
</organism>
<dbReference type="Proteomes" id="UP000054558">
    <property type="component" value="Unassembled WGS sequence"/>
</dbReference>
<feature type="region of interest" description="Disordered" evidence="1">
    <location>
        <begin position="109"/>
        <end position="142"/>
    </location>
</feature>
<feature type="compositionally biased region" description="Basic and acidic residues" evidence="1">
    <location>
        <begin position="117"/>
        <end position="132"/>
    </location>
</feature>
<evidence type="ECO:0000313" key="3">
    <source>
        <dbReference type="Proteomes" id="UP000054558"/>
    </source>
</evidence>
<gene>
    <name evidence="2" type="ORF">KFL_000110010</name>
</gene>
<evidence type="ECO:0000313" key="2">
    <source>
        <dbReference type="EMBL" id="GAQ78304.1"/>
    </source>
</evidence>
<protein>
    <submittedName>
        <fullName evidence="2">Uncharacterized protein</fullName>
    </submittedName>
</protein>